<dbReference type="EMBL" id="PGCI01000031">
    <property type="protein sequence ID" value="PLW47437.1"/>
    <property type="molecule type" value="Genomic_DNA"/>
</dbReference>
<evidence type="ECO:0000313" key="3">
    <source>
        <dbReference type="EMBL" id="PLW13727.1"/>
    </source>
</evidence>
<dbReference type="Proteomes" id="UP000235392">
    <property type="component" value="Unassembled WGS sequence"/>
</dbReference>
<keyword evidence="2" id="KW-0812">Transmembrane</keyword>
<organism evidence="4 5">
    <name type="scientific">Puccinia coronata f. sp. avenae</name>
    <dbReference type="NCBI Taxonomy" id="200324"/>
    <lineage>
        <taxon>Eukaryota</taxon>
        <taxon>Fungi</taxon>
        <taxon>Dikarya</taxon>
        <taxon>Basidiomycota</taxon>
        <taxon>Pucciniomycotina</taxon>
        <taxon>Pucciniomycetes</taxon>
        <taxon>Pucciniales</taxon>
        <taxon>Pucciniaceae</taxon>
        <taxon>Puccinia</taxon>
    </lineage>
</organism>
<feature type="region of interest" description="Disordered" evidence="1">
    <location>
        <begin position="1"/>
        <end position="148"/>
    </location>
</feature>
<feature type="transmembrane region" description="Helical" evidence="2">
    <location>
        <begin position="219"/>
        <end position="240"/>
    </location>
</feature>
<dbReference type="AlphaFoldDB" id="A0A2N5VBQ5"/>
<dbReference type="SUPFAM" id="SSF101447">
    <property type="entry name" value="Formin homology 2 domain (FH2 domain)"/>
    <property type="match status" value="1"/>
</dbReference>
<accession>A0A2N5VBQ5</accession>
<proteinExistence type="predicted"/>
<feature type="compositionally biased region" description="Low complexity" evidence="1">
    <location>
        <begin position="86"/>
        <end position="100"/>
    </location>
</feature>
<evidence type="ECO:0000313" key="4">
    <source>
        <dbReference type="EMBL" id="PLW47437.1"/>
    </source>
</evidence>
<dbReference type="EMBL" id="PGCI01000842">
    <property type="protein sequence ID" value="PLW13727.1"/>
    <property type="molecule type" value="Genomic_DNA"/>
</dbReference>
<evidence type="ECO:0000313" key="5">
    <source>
        <dbReference type="Proteomes" id="UP000235392"/>
    </source>
</evidence>
<evidence type="ECO:0000256" key="1">
    <source>
        <dbReference type="SAM" id="MobiDB-lite"/>
    </source>
</evidence>
<gene>
    <name evidence="4" type="ORF">PCASD_04410</name>
    <name evidence="3" type="ORF">PCASD_19672</name>
</gene>
<reference evidence="4 5" key="1">
    <citation type="submission" date="2017-11" db="EMBL/GenBank/DDBJ databases">
        <title>De novo assembly and phasing of dikaryotic genomes from two isolates of Puccinia coronata f. sp. avenae, the causal agent of oat crown rust.</title>
        <authorList>
            <person name="Miller M.E."/>
            <person name="Zhang Y."/>
            <person name="Omidvar V."/>
            <person name="Sperschneider J."/>
            <person name="Schwessinger B."/>
            <person name="Raley C."/>
            <person name="Palmer J.M."/>
            <person name="Garnica D."/>
            <person name="Upadhyaya N."/>
            <person name="Rathjen J."/>
            <person name="Taylor J.M."/>
            <person name="Park R.F."/>
            <person name="Dodds P.N."/>
            <person name="Hirsch C.D."/>
            <person name="Kianian S.F."/>
            <person name="Figueroa M."/>
        </authorList>
    </citation>
    <scope>NUCLEOTIDE SEQUENCE [LARGE SCALE GENOMIC DNA]</scope>
    <source>
        <strain evidence="4">12SD80</strain>
    </source>
</reference>
<protein>
    <submittedName>
        <fullName evidence="4">Uncharacterized protein</fullName>
    </submittedName>
</protein>
<evidence type="ECO:0000256" key="2">
    <source>
        <dbReference type="SAM" id="Phobius"/>
    </source>
</evidence>
<feature type="compositionally biased region" description="Polar residues" evidence="1">
    <location>
        <begin position="129"/>
        <end position="147"/>
    </location>
</feature>
<keyword evidence="2" id="KW-0472">Membrane</keyword>
<feature type="compositionally biased region" description="Polar residues" evidence="1">
    <location>
        <begin position="1"/>
        <end position="26"/>
    </location>
</feature>
<feature type="compositionally biased region" description="Acidic residues" evidence="1">
    <location>
        <begin position="32"/>
        <end position="47"/>
    </location>
</feature>
<name>A0A2N5VBQ5_9BASI</name>
<feature type="compositionally biased region" description="Pro residues" evidence="1">
    <location>
        <begin position="101"/>
        <end position="113"/>
    </location>
</feature>
<keyword evidence="2" id="KW-1133">Transmembrane helix</keyword>
<sequence length="406" mass="45026">MSNSQHYQQTQEITSPTPRHPPQNQHAFGDGNSDDSDDDDDDDDDDTGFQVYKDQPANARYTSVTPVSPLDPPTNTSQRSFMNHHPAAFSSSSSPARSSAAPPPPPPPPPPPSRGTRPAGGHAHYPPDDTTSSSFHKYNNNNSQQLPATDLVHMPALGSDWDKNEARLDKDWEGKDTLINKQKWNNRKDKLAARKSTLRTLLTDFFAGRRNLFGWFNRFMAFGLLLVLILLAFLLSYFLVPRIPEVAYNNETPITGDSTSGLVFQTVDPVRFEFRGKINLAMTAPASYVDPKTSQVTVVIKDLSSTSTPVDVARGTLSTPVKISRKEYSPFSLDLLFRYSASSVKDPVWAAWHEACAHKWPGKEDRPKLSLGIIVQWQLQGRAGTFEERTVLNDFVCPVELSASAA</sequence>
<comment type="caution">
    <text evidence="4">The sequence shown here is derived from an EMBL/GenBank/DDBJ whole genome shotgun (WGS) entry which is preliminary data.</text>
</comment>